<proteinExistence type="predicted"/>
<gene>
    <name evidence="1" type="ORF">AAFF_G00306900</name>
</gene>
<name>A0AAD7R7Y3_9TELE</name>
<organism evidence="1 2">
    <name type="scientific">Aldrovandia affinis</name>
    <dbReference type="NCBI Taxonomy" id="143900"/>
    <lineage>
        <taxon>Eukaryota</taxon>
        <taxon>Metazoa</taxon>
        <taxon>Chordata</taxon>
        <taxon>Craniata</taxon>
        <taxon>Vertebrata</taxon>
        <taxon>Euteleostomi</taxon>
        <taxon>Actinopterygii</taxon>
        <taxon>Neopterygii</taxon>
        <taxon>Teleostei</taxon>
        <taxon>Notacanthiformes</taxon>
        <taxon>Halosauridae</taxon>
        <taxon>Aldrovandia</taxon>
    </lineage>
</organism>
<sequence length="149" mass="16253">MAPITTIFYKESITSWVLKKFNFVLDGDDQNGGRRGGGVGRVGGPKVSYVPPLPPEEENSIFAHYQTGINFDKYKEILVDVSGSNAPQAIMTFEEASLCETLSRNVRICETHTSPQHPHHSGTGPDCMHTDRIWENGCLPAAHLAAANG</sequence>
<dbReference type="AlphaFoldDB" id="A0AAD7R7Y3"/>
<keyword evidence="2" id="KW-1185">Reference proteome</keyword>
<dbReference type="EMBL" id="JAINUG010000442">
    <property type="protein sequence ID" value="KAJ8371604.1"/>
    <property type="molecule type" value="Genomic_DNA"/>
</dbReference>
<protein>
    <submittedName>
        <fullName evidence="1">Uncharacterized protein</fullName>
    </submittedName>
</protein>
<evidence type="ECO:0000313" key="1">
    <source>
        <dbReference type="EMBL" id="KAJ8371604.1"/>
    </source>
</evidence>
<comment type="caution">
    <text evidence="1">The sequence shown here is derived from an EMBL/GenBank/DDBJ whole genome shotgun (WGS) entry which is preliminary data.</text>
</comment>
<evidence type="ECO:0000313" key="2">
    <source>
        <dbReference type="Proteomes" id="UP001221898"/>
    </source>
</evidence>
<dbReference type="Proteomes" id="UP001221898">
    <property type="component" value="Unassembled WGS sequence"/>
</dbReference>
<accession>A0AAD7R7Y3</accession>
<reference evidence="1" key="1">
    <citation type="journal article" date="2023" name="Science">
        <title>Genome structures resolve the early diversification of teleost fishes.</title>
        <authorList>
            <person name="Parey E."/>
            <person name="Louis A."/>
            <person name="Montfort J."/>
            <person name="Bouchez O."/>
            <person name="Roques C."/>
            <person name="Iampietro C."/>
            <person name="Lluch J."/>
            <person name="Castinel A."/>
            <person name="Donnadieu C."/>
            <person name="Desvignes T."/>
            <person name="Floi Bucao C."/>
            <person name="Jouanno E."/>
            <person name="Wen M."/>
            <person name="Mejri S."/>
            <person name="Dirks R."/>
            <person name="Jansen H."/>
            <person name="Henkel C."/>
            <person name="Chen W.J."/>
            <person name="Zahm M."/>
            <person name="Cabau C."/>
            <person name="Klopp C."/>
            <person name="Thompson A.W."/>
            <person name="Robinson-Rechavi M."/>
            <person name="Braasch I."/>
            <person name="Lecointre G."/>
            <person name="Bobe J."/>
            <person name="Postlethwait J.H."/>
            <person name="Berthelot C."/>
            <person name="Roest Crollius H."/>
            <person name="Guiguen Y."/>
        </authorList>
    </citation>
    <scope>NUCLEOTIDE SEQUENCE</scope>
    <source>
        <strain evidence="1">NC1722</strain>
    </source>
</reference>